<evidence type="ECO:0000256" key="1">
    <source>
        <dbReference type="ARBA" id="ARBA00006611"/>
    </source>
</evidence>
<evidence type="ECO:0000313" key="5">
    <source>
        <dbReference type="EMBL" id="OGY93104.1"/>
    </source>
</evidence>
<evidence type="ECO:0000256" key="3">
    <source>
        <dbReference type="ARBA" id="ARBA00022840"/>
    </source>
</evidence>
<keyword evidence="3" id="KW-0067">ATP-binding</keyword>
<keyword evidence="2" id="KW-0547">Nucleotide-binding</keyword>
<dbReference type="EMBL" id="MHKN01000001">
    <property type="protein sequence ID" value="OGY93104.1"/>
    <property type="molecule type" value="Genomic_DNA"/>
</dbReference>
<dbReference type="PANTHER" id="PTHR30258:SF2">
    <property type="entry name" value="COMG OPERON PROTEIN 1"/>
    <property type="match status" value="1"/>
</dbReference>
<dbReference type="PANTHER" id="PTHR30258">
    <property type="entry name" value="TYPE II SECRETION SYSTEM PROTEIN GSPE-RELATED"/>
    <property type="match status" value="1"/>
</dbReference>
<organism evidence="5 6">
    <name type="scientific">Candidatus Komeilibacteria bacterium RIFCSPLOWO2_01_FULL_53_11</name>
    <dbReference type="NCBI Taxonomy" id="1798552"/>
    <lineage>
        <taxon>Bacteria</taxon>
        <taxon>Candidatus Komeiliibacteriota</taxon>
    </lineage>
</organism>
<dbReference type="GO" id="GO:0005524">
    <property type="term" value="F:ATP binding"/>
    <property type="evidence" value="ECO:0007669"/>
    <property type="project" value="UniProtKB-KW"/>
</dbReference>
<comment type="similarity">
    <text evidence="1">Belongs to the GSP E family.</text>
</comment>
<dbReference type="Pfam" id="PF00437">
    <property type="entry name" value="T2SSE"/>
    <property type="match status" value="1"/>
</dbReference>
<dbReference type="InterPro" id="IPR003593">
    <property type="entry name" value="AAA+_ATPase"/>
</dbReference>
<evidence type="ECO:0000259" key="4">
    <source>
        <dbReference type="PROSITE" id="PS00662"/>
    </source>
</evidence>
<dbReference type="GO" id="GO:0016887">
    <property type="term" value="F:ATP hydrolysis activity"/>
    <property type="evidence" value="ECO:0007669"/>
    <property type="project" value="TreeGrafter"/>
</dbReference>
<dbReference type="InterPro" id="IPR001482">
    <property type="entry name" value="T2SS/T4SS_dom"/>
</dbReference>
<accession>A0A1G2BVB8</accession>
<dbReference type="InterPro" id="IPR027417">
    <property type="entry name" value="P-loop_NTPase"/>
</dbReference>
<dbReference type="AlphaFoldDB" id="A0A1G2BVB8"/>
<dbReference type="PROSITE" id="PS00662">
    <property type="entry name" value="T2SP_E"/>
    <property type="match status" value="1"/>
</dbReference>
<proteinExistence type="inferred from homology"/>
<evidence type="ECO:0000256" key="2">
    <source>
        <dbReference type="ARBA" id="ARBA00022741"/>
    </source>
</evidence>
<dbReference type="CDD" id="cd01129">
    <property type="entry name" value="PulE-GspE-like"/>
    <property type="match status" value="1"/>
</dbReference>
<dbReference type="Proteomes" id="UP000177349">
    <property type="component" value="Unassembled WGS sequence"/>
</dbReference>
<dbReference type="SMART" id="SM00382">
    <property type="entry name" value="AAA"/>
    <property type="match status" value="1"/>
</dbReference>
<name>A0A1G2BVB8_9BACT</name>
<dbReference type="Gene3D" id="3.40.50.300">
    <property type="entry name" value="P-loop containing nucleotide triphosphate hydrolases"/>
    <property type="match status" value="1"/>
</dbReference>
<gene>
    <name evidence="5" type="ORF">A3B31_02785</name>
</gene>
<sequence length="438" mass="48091">MPKALHSREEGFELSEEALTKQQQKVSSIKELNEAIAIAPVTELLALIIGAALKANASDIHIEAEADDIKIRMRIDGVLHDLASLPRESWNKVVSRIKLISSLKLNIVDHPQDGRFTILLTNDKIEVRVSTVPTSYGESVVMRLLRFSIESLAFEKLGLTGYTLSVLEQEVGKPNGMIIATGPTGSGKTTTLYAILYRLNDPGTKILTLEDPVEYKIKGVNQTQINMQAGVDFAKGLRSLLRQDPDIIMVGEIRDLETADTAINAALTGHLMLSTLHTNSAAGAIPRFLAMGSKPFLLAPSINAIIGQRLVRRLCEHCKTEDHPTDAIRKRIRETLDPIKSRTDLGIAVDLTSLDTSPFYTATGCKECNEIGYRGRVGIFEILTINKELEKIILAANVSEYEIQELAQSHGMITMVQDGLLKALVGITSISEVFRQAE</sequence>
<comment type="caution">
    <text evidence="5">The sequence shown here is derived from an EMBL/GenBank/DDBJ whole genome shotgun (WGS) entry which is preliminary data.</text>
</comment>
<dbReference type="GO" id="GO:0005886">
    <property type="term" value="C:plasma membrane"/>
    <property type="evidence" value="ECO:0007669"/>
    <property type="project" value="TreeGrafter"/>
</dbReference>
<reference evidence="5 6" key="1">
    <citation type="journal article" date="2016" name="Nat. Commun.">
        <title>Thousands of microbial genomes shed light on interconnected biogeochemical processes in an aquifer system.</title>
        <authorList>
            <person name="Anantharaman K."/>
            <person name="Brown C.T."/>
            <person name="Hug L.A."/>
            <person name="Sharon I."/>
            <person name="Castelle C.J."/>
            <person name="Probst A.J."/>
            <person name="Thomas B.C."/>
            <person name="Singh A."/>
            <person name="Wilkins M.J."/>
            <person name="Karaoz U."/>
            <person name="Brodie E.L."/>
            <person name="Williams K.H."/>
            <person name="Hubbard S.S."/>
            <person name="Banfield J.F."/>
        </authorList>
    </citation>
    <scope>NUCLEOTIDE SEQUENCE [LARGE SCALE GENOMIC DNA]</scope>
</reference>
<dbReference type="Gene3D" id="3.30.450.90">
    <property type="match status" value="1"/>
</dbReference>
<evidence type="ECO:0000313" key="6">
    <source>
        <dbReference type="Proteomes" id="UP000177349"/>
    </source>
</evidence>
<feature type="domain" description="Bacterial type II secretion system protein E" evidence="4">
    <location>
        <begin position="241"/>
        <end position="255"/>
    </location>
</feature>
<protein>
    <recommendedName>
        <fullName evidence="4">Bacterial type II secretion system protein E domain-containing protein</fullName>
    </recommendedName>
</protein>
<dbReference type="SUPFAM" id="SSF52540">
    <property type="entry name" value="P-loop containing nucleoside triphosphate hydrolases"/>
    <property type="match status" value="1"/>
</dbReference>